<proteinExistence type="inferred from homology"/>
<comment type="subunit">
    <text evidence="3 16">Monomer.</text>
</comment>
<dbReference type="PRINTS" id="PR00926">
    <property type="entry name" value="MITOCARRIER"/>
</dbReference>
<gene>
    <name evidence="17" type="primary">ANT</name>
    <name evidence="17" type="ORF">Esi_0003_0178</name>
</gene>
<keyword evidence="6 14" id="KW-0812">Transmembrane</keyword>
<evidence type="ECO:0000313" key="18">
    <source>
        <dbReference type="Proteomes" id="UP000002630"/>
    </source>
</evidence>
<dbReference type="InterPro" id="IPR002113">
    <property type="entry name" value="ADT_euk_type"/>
</dbReference>
<comment type="similarity">
    <text evidence="2 15">Belongs to the mitochondrial carrier (TC 2.A.29) family.</text>
</comment>
<evidence type="ECO:0000256" key="7">
    <source>
        <dbReference type="ARBA" id="ARBA00022737"/>
    </source>
</evidence>
<dbReference type="EMBL" id="FN648486">
    <property type="protein sequence ID" value="CBJ25537.1"/>
    <property type="molecule type" value="Genomic_DNA"/>
</dbReference>
<keyword evidence="9" id="KW-1133">Transmembrane helix</keyword>
<evidence type="ECO:0000256" key="1">
    <source>
        <dbReference type="ARBA" id="ARBA00004448"/>
    </source>
</evidence>
<comment type="subcellular location">
    <subcellularLocation>
        <location evidence="16">Membrane</location>
        <topology evidence="16">Multi-pass membrane protein</topology>
    </subcellularLocation>
    <subcellularLocation>
        <location evidence="1">Mitochondrion inner membrane</location>
        <topology evidence="1">Multi-pass membrane protein</topology>
    </subcellularLocation>
</comment>
<accession>D7FW17</accession>
<dbReference type="OrthoDB" id="270584at2759"/>
<dbReference type="InterPro" id="IPR018108">
    <property type="entry name" value="MCP_transmembrane"/>
</dbReference>
<feature type="repeat" description="Solcar" evidence="14">
    <location>
        <begin position="225"/>
        <end position="308"/>
    </location>
</feature>
<evidence type="ECO:0000256" key="9">
    <source>
        <dbReference type="ARBA" id="ARBA00022989"/>
    </source>
</evidence>
<keyword evidence="11 14" id="KW-0472">Membrane</keyword>
<dbReference type="AlphaFoldDB" id="D7FW17"/>
<dbReference type="eggNOG" id="KOG0749">
    <property type="taxonomic scope" value="Eukaryota"/>
</dbReference>
<dbReference type="PANTHER" id="PTHR45635:SF14">
    <property type="entry name" value="ADP_ATP TRANSLOCASE"/>
    <property type="match status" value="1"/>
</dbReference>
<evidence type="ECO:0000256" key="15">
    <source>
        <dbReference type="RuleBase" id="RU000488"/>
    </source>
</evidence>
<evidence type="ECO:0000256" key="8">
    <source>
        <dbReference type="ARBA" id="ARBA00022792"/>
    </source>
</evidence>
<evidence type="ECO:0000256" key="12">
    <source>
        <dbReference type="ARBA" id="ARBA00024143"/>
    </source>
</evidence>
<keyword evidence="5" id="KW-0050">Antiport</keyword>
<reference evidence="17 18" key="1">
    <citation type="journal article" date="2010" name="Nature">
        <title>The Ectocarpus genome and the independent evolution of multicellularity in brown algae.</title>
        <authorList>
            <person name="Cock J.M."/>
            <person name="Sterck L."/>
            <person name="Rouze P."/>
            <person name="Scornet D."/>
            <person name="Allen A.E."/>
            <person name="Amoutzias G."/>
            <person name="Anthouard V."/>
            <person name="Artiguenave F."/>
            <person name="Aury J.M."/>
            <person name="Badger J.H."/>
            <person name="Beszteri B."/>
            <person name="Billiau K."/>
            <person name="Bonnet E."/>
            <person name="Bothwell J.H."/>
            <person name="Bowler C."/>
            <person name="Boyen C."/>
            <person name="Brownlee C."/>
            <person name="Carrano C.J."/>
            <person name="Charrier B."/>
            <person name="Cho G.Y."/>
            <person name="Coelho S.M."/>
            <person name="Collen J."/>
            <person name="Corre E."/>
            <person name="Da Silva C."/>
            <person name="Delage L."/>
            <person name="Delaroque N."/>
            <person name="Dittami S.M."/>
            <person name="Doulbeau S."/>
            <person name="Elias M."/>
            <person name="Farnham G."/>
            <person name="Gachon C.M."/>
            <person name="Gschloessl B."/>
            <person name="Heesch S."/>
            <person name="Jabbari K."/>
            <person name="Jubin C."/>
            <person name="Kawai H."/>
            <person name="Kimura K."/>
            <person name="Kloareg B."/>
            <person name="Kupper F.C."/>
            <person name="Lang D."/>
            <person name="Le Bail A."/>
            <person name="Leblanc C."/>
            <person name="Lerouge P."/>
            <person name="Lohr M."/>
            <person name="Lopez P.J."/>
            <person name="Martens C."/>
            <person name="Maumus F."/>
            <person name="Michel G."/>
            <person name="Miranda-Saavedra D."/>
            <person name="Morales J."/>
            <person name="Moreau H."/>
            <person name="Motomura T."/>
            <person name="Nagasato C."/>
            <person name="Napoli C.A."/>
            <person name="Nelson D.R."/>
            <person name="Nyvall-Collen P."/>
            <person name="Peters A.F."/>
            <person name="Pommier C."/>
            <person name="Potin P."/>
            <person name="Poulain J."/>
            <person name="Quesneville H."/>
            <person name="Read B."/>
            <person name="Rensing S.A."/>
            <person name="Ritter A."/>
            <person name="Rousvoal S."/>
            <person name="Samanta M."/>
            <person name="Samson G."/>
            <person name="Schroeder D.C."/>
            <person name="Segurens B."/>
            <person name="Strittmatter M."/>
            <person name="Tonon T."/>
            <person name="Tregear J.W."/>
            <person name="Valentin K."/>
            <person name="von Dassow P."/>
            <person name="Yamagishi T."/>
            <person name="Van de Peer Y."/>
            <person name="Wincker P."/>
        </authorList>
    </citation>
    <scope>NUCLEOTIDE SEQUENCE [LARGE SCALE GENOMIC DNA]</scope>
    <source>
        <strain evidence="18">Ec32 / CCAP1310/4</strain>
    </source>
</reference>
<organism evidence="17 18">
    <name type="scientific">Ectocarpus siliculosus</name>
    <name type="common">Brown alga</name>
    <name type="synonym">Conferva siliculosa</name>
    <dbReference type="NCBI Taxonomy" id="2880"/>
    <lineage>
        <taxon>Eukaryota</taxon>
        <taxon>Sar</taxon>
        <taxon>Stramenopiles</taxon>
        <taxon>Ochrophyta</taxon>
        <taxon>PX clade</taxon>
        <taxon>Phaeophyceae</taxon>
        <taxon>Ectocarpales</taxon>
        <taxon>Ectocarpaceae</taxon>
        <taxon>Ectocarpus</taxon>
    </lineage>
</organism>
<evidence type="ECO:0000256" key="11">
    <source>
        <dbReference type="ARBA" id="ARBA00023136"/>
    </source>
</evidence>
<dbReference type="STRING" id="2880.D7FW17"/>
<dbReference type="OMA" id="FYPFDAV"/>
<evidence type="ECO:0000256" key="4">
    <source>
        <dbReference type="ARBA" id="ARBA00022448"/>
    </source>
</evidence>
<keyword evidence="8" id="KW-0999">Mitochondrion inner membrane</keyword>
<evidence type="ECO:0000256" key="3">
    <source>
        <dbReference type="ARBA" id="ARBA00011245"/>
    </source>
</evidence>
<dbReference type="GO" id="GO:0005471">
    <property type="term" value="F:ATP:ADP antiporter activity"/>
    <property type="evidence" value="ECO:0007669"/>
    <property type="project" value="UniProtKB-UniRule"/>
</dbReference>
<dbReference type="PRINTS" id="PR00927">
    <property type="entry name" value="ADPTRNSLCASE"/>
</dbReference>
<dbReference type="SUPFAM" id="SSF103506">
    <property type="entry name" value="Mitochondrial carrier"/>
    <property type="match status" value="1"/>
</dbReference>
<feature type="repeat" description="Solcar" evidence="14">
    <location>
        <begin position="124"/>
        <end position="213"/>
    </location>
</feature>
<comment type="catalytic activity">
    <reaction evidence="12">
        <text>ADP(in) + ATP(out) = ADP(out) + ATP(in)</text>
        <dbReference type="Rhea" id="RHEA:34999"/>
        <dbReference type="ChEBI" id="CHEBI:30616"/>
        <dbReference type="ChEBI" id="CHEBI:456216"/>
    </reaction>
    <physiologicalReaction direction="left-to-right" evidence="12">
        <dbReference type="Rhea" id="RHEA:35000"/>
    </physiologicalReaction>
</comment>
<name>D7FW17_ECTSI</name>
<evidence type="ECO:0000256" key="14">
    <source>
        <dbReference type="PROSITE-ProRule" id="PRU00282"/>
    </source>
</evidence>
<dbReference type="Pfam" id="PF00153">
    <property type="entry name" value="Mito_carr"/>
    <property type="match status" value="3"/>
</dbReference>
<keyword evidence="10" id="KW-0496">Mitochondrion</keyword>
<evidence type="ECO:0000256" key="2">
    <source>
        <dbReference type="ARBA" id="ARBA00006375"/>
    </source>
</evidence>
<keyword evidence="18" id="KW-1185">Reference proteome</keyword>
<comment type="function">
    <text evidence="16">Catalyzes the exchange of ADP and ATP across the membrane.</text>
</comment>
<evidence type="ECO:0000256" key="5">
    <source>
        <dbReference type="ARBA" id="ARBA00022449"/>
    </source>
</evidence>
<dbReference type="GO" id="GO:1990544">
    <property type="term" value="P:mitochondrial ATP transmembrane transport"/>
    <property type="evidence" value="ECO:0007669"/>
    <property type="project" value="InterPro"/>
</dbReference>
<keyword evidence="7" id="KW-0677">Repeat</keyword>
<dbReference type="Gene3D" id="1.50.40.10">
    <property type="entry name" value="Mitochondrial carrier domain"/>
    <property type="match status" value="1"/>
</dbReference>
<evidence type="ECO:0000256" key="10">
    <source>
        <dbReference type="ARBA" id="ARBA00023128"/>
    </source>
</evidence>
<dbReference type="Proteomes" id="UP000002630">
    <property type="component" value="Linkage Group LG02"/>
</dbReference>
<sequence>MMSEQRSAPVLVDVKTLVVSFASDFFAGGVASGFTKSAMAPIERAKLLLQVQWVHTDIPPERRYNGLSDCIRRVYKEQGLLSFWRGNTVNIARHIPSQALNFSLRDRFRELFGLDTVPIDHFWKFLGLSMLSGASSGAVCLSVLYPLDFARTRVGTDVRSSGNRQFRGSLDCLRQAYSTVGLRGIYRGFDVAVLGVGAWRALYFGLYDTFTTRLLGGRQGGTLQERWAVAQMATSTAGTIIYPIDSVRRRMMMETGRKERMYKSSFHCFRTMVATEGYRGFYRGLSANLIRGMGTSILLVLYDEIRALMEATH</sequence>
<feature type="repeat" description="Solcar" evidence="14">
    <location>
        <begin position="19"/>
        <end position="111"/>
    </location>
</feature>
<dbReference type="PANTHER" id="PTHR45635">
    <property type="entry name" value="ADP,ATP CARRIER PROTEIN 1-RELATED-RELATED"/>
    <property type="match status" value="1"/>
</dbReference>
<keyword evidence="4 15" id="KW-0813">Transport</keyword>
<comment type="function">
    <text evidence="13">ADP:ATP antiporter that mediates import of ADP into the mitochondrial matrix for ATP synthesis, and export of ATP out to fuel the cell. Cycles between the cytoplasmic-open state (c-state) and the matrix-open state (m-state): operates by the alternating access mechanism with a single substrate-binding site intermittently exposed to either the cytosolic (c-state) or matrix (m-state) side of the inner mitochondrial membrane.</text>
</comment>
<evidence type="ECO:0000256" key="16">
    <source>
        <dbReference type="RuleBase" id="RU368008"/>
    </source>
</evidence>
<dbReference type="InterPro" id="IPR002067">
    <property type="entry name" value="MCP"/>
</dbReference>
<dbReference type="GO" id="GO:0005743">
    <property type="term" value="C:mitochondrial inner membrane"/>
    <property type="evidence" value="ECO:0007669"/>
    <property type="project" value="UniProtKB-SubCell"/>
</dbReference>
<evidence type="ECO:0000256" key="13">
    <source>
        <dbReference type="ARBA" id="ARBA00045250"/>
    </source>
</evidence>
<dbReference type="PROSITE" id="PS50920">
    <property type="entry name" value="SOLCAR"/>
    <property type="match status" value="3"/>
</dbReference>
<dbReference type="InterPro" id="IPR023395">
    <property type="entry name" value="MCP_dom_sf"/>
</dbReference>
<protein>
    <recommendedName>
        <fullName evidence="16">ADP/ATP translocase</fullName>
    </recommendedName>
    <alternativeName>
        <fullName evidence="16">ADP,ATP carrier protein</fullName>
    </alternativeName>
</protein>
<dbReference type="InParanoid" id="D7FW17"/>
<dbReference type="GO" id="GO:0140021">
    <property type="term" value="P:mitochondrial ADP transmembrane transport"/>
    <property type="evidence" value="ECO:0007669"/>
    <property type="project" value="InterPro"/>
</dbReference>
<dbReference type="EMBL" id="FN649727">
    <property type="protein sequence ID" value="CBJ25537.1"/>
    <property type="molecule type" value="Genomic_DNA"/>
</dbReference>
<evidence type="ECO:0000313" key="17">
    <source>
        <dbReference type="EMBL" id="CBJ25537.1"/>
    </source>
</evidence>
<evidence type="ECO:0000256" key="6">
    <source>
        <dbReference type="ARBA" id="ARBA00022692"/>
    </source>
</evidence>